<name>A0A421AVI7_9PSEU</name>
<proteinExistence type="predicted"/>
<evidence type="ECO:0000313" key="2">
    <source>
        <dbReference type="Proteomes" id="UP000282454"/>
    </source>
</evidence>
<dbReference type="EMBL" id="RCDD01000008">
    <property type="protein sequence ID" value="RLK54089.1"/>
    <property type="molecule type" value="Genomic_DNA"/>
</dbReference>
<evidence type="ECO:0000313" key="1">
    <source>
        <dbReference type="EMBL" id="RLK54089.1"/>
    </source>
</evidence>
<gene>
    <name evidence="1" type="ORF">CLV68_6091</name>
</gene>
<organism evidence="1 2">
    <name type="scientific">Actinokineospora cianjurensis</name>
    <dbReference type="NCBI Taxonomy" id="585224"/>
    <lineage>
        <taxon>Bacteria</taxon>
        <taxon>Bacillati</taxon>
        <taxon>Actinomycetota</taxon>
        <taxon>Actinomycetes</taxon>
        <taxon>Pseudonocardiales</taxon>
        <taxon>Pseudonocardiaceae</taxon>
        <taxon>Actinokineospora</taxon>
    </lineage>
</organism>
<dbReference type="SUPFAM" id="SSF48403">
    <property type="entry name" value="Ankyrin repeat"/>
    <property type="match status" value="1"/>
</dbReference>
<accession>A0A421AVI7</accession>
<comment type="caution">
    <text evidence="1">The sequence shown here is derived from an EMBL/GenBank/DDBJ whole genome shotgun (WGS) entry which is preliminary data.</text>
</comment>
<dbReference type="InterPro" id="IPR036770">
    <property type="entry name" value="Ankyrin_rpt-contain_sf"/>
</dbReference>
<sequence length="265" mass="28467">MAEAADRSPHLVTEFASPADEFLAHACLTYGGDDEARIAHARDLLAEHPGIDGIAVAVVLGDVRRVRSWIERDPEAATAQTGPFAWEPLLYLTYGRFGGGDPVGVAEVLLAAGADPDSGYLWEGLPSPFTALTGCFGRGEGDQPPHPDGLALARVLLVAGADPNDNQTLYNRQFRTDDDHLRLLFEFGLGRGAPRWSMAPEPARMLHDVLLWAASTGQRDRVALLLAHGVDPDPGIEGHPIHRGATPRELAEHAGHPEVADLLRP</sequence>
<reference evidence="1 2" key="1">
    <citation type="submission" date="2018-10" db="EMBL/GenBank/DDBJ databases">
        <title>Genomic Encyclopedia of Archaeal and Bacterial Type Strains, Phase II (KMG-II): from individual species to whole genera.</title>
        <authorList>
            <person name="Goeker M."/>
        </authorList>
    </citation>
    <scope>NUCLEOTIDE SEQUENCE [LARGE SCALE GENOMIC DNA]</scope>
    <source>
        <strain evidence="1 2">DSM 45657</strain>
    </source>
</reference>
<protein>
    <submittedName>
        <fullName evidence="1">Uncharacterized protein</fullName>
    </submittedName>
</protein>
<dbReference type="Gene3D" id="1.25.40.20">
    <property type="entry name" value="Ankyrin repeat-containing domain"/>
    <property type="match status" value="1"/>
</dbReference>
<dbReference type="AlphaFoldDB" id="A0A421AVI7"/>
<keyword evidence="2" id="KW-1185">Reference proteome</keyword>
<dbReference type="Proteomes" id="UP000282454">
    <property type="component" value="Unassembled WGS sequence"/>
</dbReference>